<evidence type="ECO:0000256" key="2">
    <source>
        <dbReference type="ARBA" id="ARBA00022448"/>
    </source>
</evidence>
<proteinExistence type="predicted"/>
<evidence type="ECO:0000256" key="4">
    <source>
        <dbReference type="ARBA" id="ARBA00022692"/>
    </source>
</evidence>
<dbReference type="RefSeq" id="WP_198739388.1">
    <property type="nucleotide sequence ID" value="NZ_JAEIOS010000015.1"/>
</dbReference>
<keyword evidence="4 9" id="KW-0812">Transmembrane</keyword>
<keyword evidence="2" id="KW-0813">Transport</keyword>
<dbReference type="Pfam" id="PF00375">
    <property type="entry name" value="SDF"/>
    <property type="match status" value="1"/>
</dbReference>
<feature type="transmembrane region" description="Helical" evidence="9">
    <location>
        <begin position="100"/>
        <end position="123"/>
    </location>
</feature>
<reference evidence="10" key="1">
    <citation type="submission" date="2020-12" db="EMBL/GenBank/DDBJ databases">
        <title>Genome public.</title>
        <authorList>
            <person name="Sun Q."/>
        </authorList>
    </citation>
    <scope>NUCLEOTIDE SEQUENCE</scope>
    <source>
        <strain evidence="10">CCM 8863</strain>
    </source>
</reference>
<feature type="transmembrane region" description="Helical" evidence="9">
    <location>
        <begin position="206"/>
        <end position="235"/>
    </location>
</feature>
<dbReference type="GO" id="GO:0005886">
    <property type="term" value="C:plasma membrane"/>
    <property type="evidence" value="ECO:0007669"/>
    <property type="project" value="UniProtKB-SubCell"/>
</dbReference>
<feature type="transmembrane region" description="Helical" evidence="9">
    <location>
        <begin position="353"/>
        <end position="379"/>
    </location>
</feature>
<dbReference type="Proteomes" id="UP000645966">
    <property type="component" value="Unassembled WGS sequence"/>
</dbReference>
<feature type="region of interest" description="Disordered" evidence="8">
    <location>
        <begin position="462"/>
        <end position="481"/>
    </location>
</feature>
<dbReference type="FunFam" id="1.10.3860.10:FF:000001">
    <property type="entry name" value="C4-dicarboxylate transport protein"/>
    <property type="match status" value="1"/>
</dbReference>
<protein>
    <submittedName>
        <fullName evidence="10">Cation:dicarboxylase symporter family transporter</fullName>
    </submittedName>
</protein>
<feature type="transmembrane region" description="Helical" evidence="9">
    <location>
        <begin position="32"/>
        <end position="52"/>
    </location>
</feature>
<dbReference type="InterPro" id="IPR036458">
    <property type="entry name" value="Na:dicarbo_symporter_sf"/>
</dbReference>
<keyword evidence="3" id="KW-1003">Cell membrane</keyword>
<gene>
    <name evidence="10" type="ORF">JDV75_11580</name>
</gene>
<keyword evidence="11" id="KW-1185">Reference proteome</keyword>
<dbReference type="SUPFAM" id="SSF118215">
    <property type="entry name" value="Proton glutamate symport protein"/>
    <property type="match status" value="1"/>
</dbReference>
<comment type="caution">
    <text evidence="10">The sequence shown here is derived from an EMBL/GenBank/DDBJ whole genome shotgun (WGS) entry which is preliminary data.</text>
</comment>
<dbReference type="GO" id="GO:0015138">
    <property type="term" value="F:fumarate transmembrane transporter activity"/>
    <property type="evidence" value="ECO:0007669"/>
    <property type="project" value="TreeGrafter"/>
</dbReference>
<evidence type="ECO:0000256" key="6">
    <source>
        <dbReference type="ARBA" id="ARBA00022989"/>
    </source>
</evidence>
<comment type="subcellular location">
    <subcellularLocation>
        <location evidence="1">Cell membrane</location>
        <topology evidence="1">Multi-pass membrane protein</topology>
    </subcellularLocation>
</comment>
<keyword evidence="7 9" id="KW-0472">Membrane</keyword>
<evidence type="ECO:0000313" key="10">
    <source>
        <dbReference type="EMBL" id="MBI8990393.1"/>
    </source>
</evidence>
<dbReference type="GO" id="GO:0070778">
    <property type="term" value="P:L-aspartate transmembrane transport"/>
    <property type="evidence" value="ECO:0007669"/>
    <property type="project" value="TreeGrafter"/>
</dbReference>
<dbReference type="PANTHER" id="PTHR42865:SF1">
    <property type="entry name" value="AEROBIC C4-DICARBOXYLATE TRANSPORT PROTEIN"/>
    <property type="match status" value="1"/>
</dbReference>
<evidence type="ECO:0000313" key="11">
    <source>
        <dbReference type="Proteomes" id="UP000645966"/>
    </source>
</evidence>
<dbReference type="Gene3D" id="1.10.3860.10">
    <property type="entry name" value="Sodium:dicarboxylate symporter"/>
    <property type="match status" value="1"/>
</dbReference>
<organism evidence="10 11">
    <name type="scientific">Corynebacterium meridianum</name>
    <dbReference type="NCBI Taxonomy" id="2765363"/>
    <lineage>
        <taxon>Bacteria</taxon>
        <taxon>Bacillati</taxon>
        <taxon>Actinomycetota</taxon>
        <taxon>Actinomycetes</taxon>
        <taxon>Mycobacteriales</taxon>
        <taxon>Corynebacteriaceae</taxon>
        <taxon>Corynebacterium</taxon>
    </lineage>
</organism>
<evidence type="ECO:0000256" key="3">
    <source>
        <dbReference type="ARBA" id="ARBA00022475"/>
    </source>
</evidence>
<dbReference type="AlphaFoldDB" id="A0A934IAL9"/>
<evidence type="ECO:0000256" key="5">
    <source>
        <dbReference type="ARBA" id="ARBA00022847"/>
    </source>
</evidence>
<evidence type="ECO:0000256" key="8">
    <source>
        <dbReference type="SAM" id="MobiDB-lite"/>
    </source>
</evidence>
<sequence length="481" mass="50269">MTQSGSLPVAQGPTASGPRIAEPKTKKDSTHWLYIAVIVAVVAGIAFGLIAPEAAAGFKVVGTMFVSLIKMMISPVIFCTIVLGIGSVRAAASVGKAGGIALTYFITMSTFALGIGLVVGNLIQPGDGLNIEATRDAGQSFASKAEHGGGTIGFIQSIIPETIFSALTSGSVLQTLFIALLVGFALQSLGRTGEPILAGIAHLQKLVFKMLTMILWLAPIGAFGAIAGVVGATGIDAVKQLAILMIAFYITCVIFIFGVLGAVLRVFGGFNIFKLAKYLAREYLLIVATSSSESALPNLMRKMEHIGVEKPTVGIVVPTGYSFNLDGTAIYLTMASIFISDAMNKPLAMGEQISLLVFMIIASKGAAGVSGAGIATLAAGLQSHRPELLDGVGIIVGIDRFMSEARALTNFSGNAVATLLVGRWTGTIDSQRVHDVLDGKIPYIESEVDDTVDLKNPTVVNPATERLQPTPQVDLDAYRSH</sequence>
<feature type="region of interest" description="Disordered" evidence="8">
    <location>
        <begin position="1"/>
        <end position="24"/>
    </location>
</feature>
<dbReference type="PRINTS" id="PR00173">
    <property type="entry name" value="EDTRNSPORT"/>
</dbReference>
<accession>A0A934IAL9</accession>
<dbReference type="PANTHER" id="PTHR42865">
    <property type="entry name" value="PROTON/GLUTAMATE-ASPARTATE SYMPORTER"/>
    <property type="match status" value="1"/>
</dbReference>
<evidence type="ECO:0000256" key="9">
    <source>
        <dbReference type="SAM" id="Phobius"/>
    </source>
</evidence>
<feature type="transmembrane region" description="Helical" evidence="9">
    <location>
        <begin position="163"/>
        <end position="186"/>
    </location>
</feature>
<keyword evidence="5" id="KW-0769">Symport</keyword>
<keyword evidence="6 9" id="KW-1133">Transmembrane helix</keyword>
<dbReference type="InterPro" id="IPR001991">
    <property type="entry name" value="Na-dicarboxylate_symporter"/>
</dbReference>
<name>A0A934IAL9_9CORY</name>
<dbReference type="GO" id="GO:0015141">
    <property type="term" value="F:succinate transmembrane transporter activity"/>
    <property type="evidence" value="ECO:0007669"/>
    <property type="project" value="TreeGrafter"/>
</dbReference>
<feature type="transmembrane region" description="Helical" evidence="9">
    <location>
        <begin position="64"/>
        <end position="88"/>
    </location>
</feature>
<evidence type="ECO:0000256" key="7">
    <source>
        <dbReference type="ARBA" id="ARBA00023136"/>
    </source>
</evidence>
<dbReference type="EMBL" id="JAEIOS010000015">
    <property type="protein sequence ID" value="MBI8990393.1"/>
    <property type="molecule type" value="Genomic_DNA"/>
</dbReference>
<evidence type="ECO:0000256" key="1">
    <source>
        <dbReference type="ARBA" id="ARBA00004651"/>
    </source>
</evidence>
<dbReference type="GO" id="GO:0015366">
    <property type="term" value="F:malate:proton symporter activity"/>
    <property type="evidence" value="ECO:0007669"/>
    <property type="project" value="TreeGrafter"/>
</dbReference>
<feature type="transmembrane region" description="Helical" evidence="9">
    <location>
        <begin position="241"/>
        <end position="267"/>
    </location>
</feature>